<feature type="domain" description="Mandelate racemase/muconate lactonizing enzyme C-terminal" evidence="5">
    <location>
        <begin position="166"/>
        <end position="263"/>
    </location>
</feature>
<dbReference type="SFLD" id="SFLDF00118">
    <property type="entry name" value="D-tartrate_dehydratase"/>
    <property type="match status" value="1"/>
</dbReference>
<dbReference type="InterPro" id="IPR029065">
    <property type="entry name" value="Enolase_C-like"/>
</dbReference>
<feature type="site" description="Increases basicity of active site His" evidence="4">
    <location>
        <position position="295"/>
    </location>
</feature>
<evidence type="ECO:0000313" key="6">
    <source>
        <dbReference type="EMBL" id="BCB78235.1"/>
    </source>
</evidence>
<dbReference type="SFLD" id="SFLDS00001">
    <property type="entry name" value="Enolase"/>
    <property type="match status" value="1"/>
</dbReference>
<dbReference type="EMBL" id="AP022870">
    <property type="protein sequence ID" value="BCB78235.1"/>
    <property type="molecule type" value="Genomic_DNA"/>
</dbReference>
<dbReference type="SFLD" id="SFLDG00179">
    <property type="entry name" value="mandelate_racemase"/>
    <property type="match status" value="1"/>
</dbReference>
<feature type="binding site" evidence="2">
    <location>
        <position position="242"/>
    </location>
    <ligand>
        <name>substrate</name>
    </ligand>
</feature>
<feature type="site" description="Transition state stabilizer" evidence="4">
    <location>
        <position position="344"/>
    </location>
</feature>
<gene>
    <name evidence="6" type="primary">tarD</name>
    <name evidence="6" type="ORF">Pflav_046450</name>
</gene>
<proteinExistence type="predicted"/>
<dbReference type="InterPro" id="IPR034593">
    <property type="entry name" value="DgoD-like"/>
</dbReference>
<feature type="binding site" evidence="2">
    <location>
        <position position="53"/>
    </location>
    <ligand>
        <name>substrate</name>
    </ligand>
</feature>
<dbReference type="InterPro" id="IPR034611">
    <property type="entry name" value="D-tartrate_dehydratase"/>
</dbReference>
<dbReference type="InterPro" id="IPR036849">
    <property type="entry name" value="Enolase-like_C_sf"/>
</dbReference>
<dbReference type="RefSeq" id="WP_173037812.1">
    <property type="nucleotide sequence ID" value="NZ_AP022870.1"/>
</dbReference>
<accession>A0A6F8XWM8</accession>
<dbReference type="InterPro" id="IPR013342">
    <property type="entry name" value="Mandelate_racemase_C"/>
</dbReference>
<organism evidence="6 7">
    <name type="scientific">Phytohabitans flavus</name>
    <dbReference type="NCBI Taxonomy" id="1076124"/>
    <lineage>
        <taxon>Bacteria</taxon>
        <taxon>Bacillati</taxon>
        <taxon>Actinomycetota</taxon>
        <taxon>Actinomycetes</taxon>
        <taxon>Micromonosporales</taxon>
        <taxon>Micromonosporaceae</taxon>
    </lineage>
</organism>
<dbReference type="SUPFAM" id="SSF51604">
    <property type="entry name" value="Enolase C-terminal domain-like"/>
    <property type="match status" value="1"/>
</dbReference>
<keyword evidence="3" id="KW-0460">Magnesium</keyword>
<dbReference type="SMART" id="SM00922">
    <property type="entry name" value="MR_MLE"/>
    <property type="match status" value="1"/>
</dbReference>
<dbReference type="SUPFAM" id="SSF54826">
    <property type="entry name" value="Enolase N-terminal domain-like"/>
    <property type="match status" value="1"/>
</dbReference>
<feature type="binding site" evidence="2">
    <location>
        <position position="100"/>
    </location>
    <ligand>
        <name>substrate</name>
    </ligand>
</feature>
<dbReference type="AlphaFoldDB" id="A0A6F8XWM8"/>
<feature type="site" description="Transition state stabilizer" evidence="4">
    <location>
        <position position="53"/>
    </location>
</feature>
<dbReference type="Proteomes" id="UP000502508">
    <property type="component" value="Chromosome"/>
</dbReference>
<reference evidence="6 7" key="2">
    <citation type="submission" date="2020-03" db="EMBL/GenBank/DDBJ databases">
        <authorList>
            <person name="Ichikawa N."/>
            <person name="Kimura A."/>
            <person name="Kitahashi Y."/>
            <person name="Uohara A."/>
        </authorList>
    </citation>
    <scope>NUCLEOTIDE SEQUENCE [LARGE SCALE GENOMIC DNA]</scope>
    <source>
        <strain evidence="6 7">NBRC 107702</strain>
    </source>
</reference>
<feature type="binding site" evidence="3">
    <location>
        <position position="242"/>
    </location>
    <ligand>
        <name>Mg(2+)</name>
        <dbReference type="ChEBI" id="CHEBI:18420"/>
    </ligand>
</feature>
<evidence type="ECO:0000259" key="5">
    <source>
        <dbReference type="SMART" id="SM00922"/>
    </source>
</evidence>
<feature type="binding site" evidence="2">
    <location>
        <position position="159"/>
    </location>
    <ligand>
        <name>substrate</name>
    </ligand>
</feature>
<keyword evidence="3" id="KW-0479">Metal-binding</keyword>
<keyword evidence="7" id="KW-1185">Reference proteome</keyword>
<name>A0A6F8XWM8_9ACTN</name>
<feature type="binding site" evidence="2">
    <location>
        <position position="325"/>
    </location>
    <ligand>
        <name>substrate</name>
    </ligand>
</feature>
<dbReference type="PANTHER" id="PTHR48080:SF5">
    <property type="entry name" value="D(-)-TARTRATE DEHYDRATASE"/>
    <property type="match status" value="1"/>
</dbReference>
<evidence type="ECO:0000256" key="2">
    <source>
        <dbReference type="PIRSR" id="PIRSR634611-2"/>
    </source>
</evidence>
<dbReference type="PANTHER" id="PTHR48080">
    <property type="entry name" value="D-GALACTONATE DEHYDRATASE-RELATED"/>
    <property type="match status" value="1"/>
</dbReference>
<dbReference type="KEGG" id="pfla:Pflav_046450"/>
<feature type="binding site" evidence="3">
    <location>
        <position position="216"/>
    </location>
    <ligand>
        <name>Mg(2+)</name>
        <dbReference type="ChEBI" id="CHEBI:18420"/>
    </ligand>
</feature>
<comment type="cofactor">
    <cofactor evidence="3">
        <name>Mg(2+)</name>
        <dbReference type="ChEBI" id="CHEBI:18420"/>
    </cofactor>
    <text evidence="3">Binds 1 Mg(2+) ion per subunit.</text>
</comment>
<feature type="binding site" evidence="2">
    <location>
        <position position="185"/>
    </location>
    <ligand>
        <name>substrate</name>
    </ligand>
</feature>
<protein>
    <submittedName>
        <fullName evidence="6">D(-)-tartrate dehydratase</fullName>
    </submittedName>
</protein>
<feature type="active site" description="Proton donor/acceptor" evidence="1">
    <location>
        <position position="325"/>
    </location>
</feature>
<feature type="binding site" evidence="3">
    <location>
        <position position="268"/>
    </location>
    <ligand>
        <name>Mg(2+)</name>
        <dbReference type="ChEBI" id="CHEBI:18420"/>
    </ligand>
</feature>
<sequence>MRIVDIRELTVPIEADMSNAFINFSKMDVSVLALITDEVRDGRRVVGYGFNSNGRYAQAGLLRTRVIPRVLEAAPDALVDPATGHLDPDRIWAAAMRDEKPGGHGDRAVAIGILDMAAWDLAAKLAGLPLHRLLAGLEIPGRPPAAPAEKVWVYAAGGYYYPDRGIDALQDEMRGYLDLGYRTVKMKIGGAPLADDLRRIEAVLAILPDGCTLAVDANGRFTQDEAIAYGDALKAYPLHWYEEPTDPLDYAALAELAARYPGPLATGENLMSFPDARNLVRYGGLRADRDVLQMDPALSYGFTEFRRTLATLYDAGWSPTRCVPHGGHQFNLAIAAAMPLGGCESYPGIFAPFGGFADGYAIEDGHVRLPEEPGIGLELKASLGKVLHELAA</sequence>
<dbReference type="Pfam" id="PF13378">
    <property type="entry name" value="MR_MLE_C"/>
    <property type="match status" value="1"/>
</dbReference>
<feature type="site" description="Transition state stabilizer" evidence="4">
    <location>
        <position position="185"/>
    </location>
</feature>
<evidence type="ECO:0000256" key="4">
    <source>
        <dbReference type="PIRSR" id="PIRSR634611-4"/>
    </source>
</evidence>
<feature type="binding site" evidence="2">
    <location>
        <position position="19"/>
    </location>
    <ligand>
        <name>substrate</name>
    </ligand>
</feature>
<dbReference type="GO" id="GO:0046872">
    <property type="term" value="F:metal ion binding"/>
    <property type="evidence" value="ECO:0007669"/>
    <property type="project" value="UniProtKB-KW"/>
</dbReference>
<dbReference type="GO" id="GO:0047808">
    <property type="term" value="F:D(-)-tartrate dehydratase activity"/>
    <property type="evidence" value="ECO:0007669"/>
    <property type="project" value="InterPro"/>
</dbReference>
<dbReference type="Gene3D" id="3.20.20.120">
    <property type="entry name" value="Enolase-like C-terminal domain"/>
    <property type="match status" value="1"/>
</dbReference>
<evidence type="ECO:0000313" key="7">
    <source>
        <dbReference type="Proteomes" id="UP000502508"/>
    </source>
</evidence>
<feature type="active site" description="acceptor" evidence="1">
    <location>
        <position position="187"/>
    </location>
</feature>
<dbReference type="Gene3D" id="3.30.390.10">
    <property type="entry name" value="Enolase-like, N-terminal domain"/>
    <property type="match status" value="1"/>
</dbReference>
<evidence type="ECO:0000256" key="3">
    <source>
        <dbReference type="PIRSR" id="PIRSR634611-3"/>
    </source>
</evidence>
<feature type="binding site" evidence="2">
    <location>
        <position position="268"/>
    </location>
    <ligand>
        <name>substrate</name>
    </ligand>
</feature>
<evidence type="ECO:0000256" key="1">
    <source>
        <dbReference type="PIRSR" id="PIRSR634611-1"/>
    </source>
</evidence>
<dbReference type="InterPro" id="IPR029017">
    <property type="entry name" value="Enolase-like_N"/>
</dbReference>
<reference evidence="6 7" key="1">
    <citation type="submission" date="2020-03" db="EMBL/GenBank/DDBJ databases">
        <title>Whole genome shotgun sequence of Phytohabitans flavus NBRC 107702.</title>
        <authorList>
            <person name="Komaki H."/>
            <person name="Tamura T."/>
        </authorList>
    </citation>
    <scope>NUCLEOTIDE SEQUENCE [LARGE SCALE GENOMIC DNA]</scope>
    <source>
        <strain evidence="6 7">NBRC 107702</strain>
    </source>
</reference>